<dbReference type="GO" id="GO:0006751">
    <property type="term" value="P:glutathione catabolic process"/>
    <property type="evidence" value="ECO:0007669"/>
    <property type="project" value="InterPro"/>
</dbReference>
<dbReference type="AlphaFoldDB" id="A0A9P5UCT3"/>
<keyword evidence="6" id="KW-0378">Hydrolase</keyword>
<dbReference type="GO" id="GO:0008233">
    <property type="term" value="F:peptidase activity"/>
    <property type="evidence" value="ECO:0007669"/>
    <property type="project" value="UniProtKB-KW"/>
</dbReference>
<sequence>MSSTHTSPHASLSRNIQSEPPYQLHSLQKLNSSVLCLAGNEVYIFSGNQDNDILVWDKTTFELKATLSGHSKSVLALVYAEDKKWLFSSSGDSTVRVWSTVTLKPLYIIDTYSETRPGDLFSIAWCPPLQTIYIGCQNTSLQWFKFSPDSAAESGTSTPNGSVIRKAHKFFDSYPQSERKPADLDAKNPTTPNSLFDLAVPHLAIPATNVVESEHFGYIYCMTVLDEGELGVTLATGSGDESVKIWKCTPLAPSLVHTFECNYGAVLALAARGETVYGGCQDGHIKVLDLETKTVVRNIIVQEGVDILSLSLIDSDLYASSANGQVKRLSASFDCTASWNAHDGIILSSLITGRTSSNYMLVTGGNDGNIKVWNVVAPRPRFDNLPQGDGFLSDCSQLDGESIAYALSEFVSIPSVSSYPSNREDCRQAAIWLKKCLSQLGAKTQILPTSESGSTNPLVLGTFTGNQGLTVRPRLLFYAHYDVIPAGPPDAWKSDPFKLDGRNGYLYGRGVTDNKGPIIAVAFAAAELLYRRSLGVDVIFLVEGQEECGSANFSVTVDKYKDQIGHIDAILVSNSTWISENTPCVTYGLRGVIHCSVEICNKLPDLHSGVDGGGVAEPMKDMINVLSTLTDTQQRVRIPGFYDHVRPQNEAEQELYQRLAAVTQKPASYLSSRWREPALTIHNVEVSGPQDNPTVIHGTVKSQLSLRIVPDQKLEAIANSLCQFMRSSFDELQSPNELKVNISNPADWWIGELDDPWFKALETAIHEEWGVEPLRIREGGSVPSVPYLEKAFACHAFHLPMGQSLDQAHLPNERISLNNLQRGKAVVARFLVKVAKLGT</sequence>
<dbReference type="Pfam" id="PF01546">
    <property type="entry name" value="Peptidase_M20"/>
    <property type="match status" value="1"/>
</dbReference>
<dbReference type="PIRSF" id="PIRSF037237">
    <property type="entry name" value="Peptidase_WD_repeats_DUG2"/>
    <property type="match status" value="1"/>
</dbReference>
<dbReference type="InterPro" id="IPR036322">
    <property type="entry name" value="WD40_repeat_dom_sf"/>
</dbReference>
<dbReference type="InterPro" id="IPR019775">
    <property type="entry name" value="WD40_repeat_CS"/>
</dbReference>
<dbReference type="InterPro" id="IPR017149">
    <property type="entry name" value="GSH_degradosome_Dug2"/>
</dbReference>
<evidence type="ECO:0000256" key="5">
    <source>
        <dbReference type="ARBA" id="ARBA00022737"/>
    </source>
</evidence>
<keyword evidence="3" id="KW-0645">Protease</keyword>
<dbReference type="Gene3D" id="3.30.70.360">
    <property type="match status" value="1"/>
</dbReference>
<dbReference type="InterPro" id="IPR015943">
    <property type="entry name" value="WD40/YVTN_repeat-like_dom_sf"/>
</dbReference>
<dbReference type="GO" id="GO:0046872">
    <property type="term" value="F:metal ion binding"/>
    <property type="evidence" value="ECO:0007669"/>
    <property type="project" value="UniProtKB-KW"/>
</dbReference>
<feature type="repeat" description="WD" evidence="7">
    <location>
        <begin position="360"/>
        <end position="375"/>
    </location>
</feature>
<name>A0A9P5UCT3_9AGAR</name>
<evidence type="ECO:0000256" key="3">
    <source>
        <dbReference type="ARBA" id="ARBA00022670"/>
    </source>
</evidence>
<comment type="caution">
    <text evidence="8">The sequence shown here is derived from an EMBL/GenBank/DDBJ whole genome shotgun (WGS) entry which is preliminary data.</text>
</comment>
<evidence type="ECO:0000256" key="6">
    <source>
        <dbReference type="ARBA" id="ARBA00022801"/>
    </source>
</evidence>
<proteinExistence type="inferred from homology"/>
<keyword evidence="5" id="KW-0677">Repeat</keyword>
<organism evidence="8 9">
    <name type="scientific">Rhodocollybia butyracea</name>
    <dbReference type="NCBI Taxonomy" id="206335"/>
    <lineage>
        <taxon>Eukaryota</taxon>
        <taxon>Fungi</taxon>
        <taxon>Dikarya</taxon>
        <taxon>Basidiomycota</taxon>
        <taxon>Agaricomycotina</taxon>
        <taxon>Agaricomycetes</taxon>
        <taxon>Agaricomycetidae</taxon>
        <taxon>Agaricales</taxon>
        <taxon>Marasmiineae</taxon>
        <taxon>Omphalotaceae</taxon>
        <taxon>Rhodocollybia</taxon>
    </lineage>
</organism>
<dbReference type="OrthoDB" id="7832001at2759"/>
<feature type="repeat" description="WD" evidence="7">
    <location>
        <begin position="67"/>
        <end position="108"/>
    </location>
</feature>
<evidence type="ECO:0000256" key="4">
    <source>
        <dbReference type="ARBA" id="ARBA00022723"/>
    </source>
</evidence>
<dbReference type="Gene3D" id="3.40.630.10">
    <property type="entry name" value="Zn peptidases"/>
    <property type="match status" value="1"/>
</dbReference>
<dbReference type="PANTHER" id="PTHR43270">
    <property type="entry name" value="BETA-ALA-HIS DIPEPTIDASE"/>
    <property type="match status" value="1"/>
</dbReference>
<keyword evidence="4" id="KW-0479">Metal-binding</keyword>
<protein>
    <submittedName>
        <fullName evidence="8">Uncharacterized protein</fullName>
    </submittedName>
</protein>
<gene>
    <name evidence="8" type="ORF">BDP27DRAFT_1317133</name>
</gene>
<evidence type="ECO:0000313" key="9">
    <source>
        <dbReference type="Proteomes" id="UP000772434"/>
    </source>
</evidence>
<evidence type="ECO:0000256" key="7">
    <source>
        <dbReference type="PROSITE-ProRule" id="PRU00221"/>
    </source>
</evidence>
<dbReference type="InterPro" id="IPR001680">
    <property type="entry name" value="WD40_rpt"/>
</dbReference>
<accession>A0A9P5UCT3</accession>
<dbReference type="Pfam" id="PF00400">
    <property type="entry name" value="WD40"/>
    <property type="match status" value="3"/>
</dbReference>
<evidence type="ECO:0000256" key="1">
    <source>
        <dbReference type="ARBA" id="ARBA00006247"/>
    </source>
</evidence>
<dbReference type="InterPro" id="IPR002933">
    <property type="entry name" value="Peptidase_M20"/>
</dbReference>
<reference evidence="8" key="1">
    <citation type="submission" date="2020-11" db="EMBL/GenBank/DDBJ databases">
        <authorList>
            <consortium name="DOE Joint Genome Institute"/>
            <person name="Ahrendt S."/>
            <person name="Riley R."/>
            <person name="Andreopoulos W."/>
            <person name="Labutti K."/>
            <person name="Pangilinan J."/>
            <person name="Ruiz-Duenas F.J."/>
            <person name="Barrasa J.M."/>
            <person name="Sanchez-Garcia M."/>
            <person name="Camarero S."/>
            <person name="Miyauchi S."/>
            <person name="Serrano A."/>
            <person name="Linde D."/>
            <person name="Babiker R."/>
            <person name="Drula E."/>
            <person name="Ayuso-Fernandez I."/>
            <person name="Pacheco R."/>
            <person name="Padilla G."/>
            <person name="Ferreira P."/>
            <person name="Barriuso J."/>
            <person name="Kellner H."/>
            <person name="Castanera R."/>
            <person name="Alfaro M."/>
            <person name="Ramirez L."/>
            <person name="Pisabarro A.G."/>
            <person name="Kuo A."/>
            <person name="Tritt A."/>
            <person name="Lipzen A."/>
            <person name="He G."/>
            <person name="Yan M."/>
            <person name="Ng V."/>
            <person name="Cullen D."/>
            <person name="Martin F."/>
            <person name="Rosso M.-N."/>
            <person name="Henrissat B."/>
            <person name="Hibbett D."/>
            <person name="Martinez A.T."/>
            <person name="Grigoriev I.V."/>
        </authorList>
    </citation>
    <scope>NUCLEOTIDE SEQUENCE</scope>
    <source>
        <strain evidence="8">AH 40177</strain>
    </source>
</reference>
<comment type="similarity">
    <text evidence="1">Belongs to the peptidase M20A family.</text>
</comment>
<keyword evidence="9" id="KW-1185">Reference proteome</keyword>
<dbReference type="SUPFAM" id="SSF53187">
    <property type="entry name" value="Zn-dependent exopeptidases"/>
    <property type="match status" value="1"/>
</dbReference>
<dbReference type="Gene3D" id="2.130.10.10">
    <property type="entry name" value="YVTN repeat-like/Quinoprotein amine dehydrogenase"/>
    <property type="match status" value="2"/>
</dbReference>
<dbReference type="PROSITE" id="PS50294">
    <property type="entry name" value="WD_REPEATS_REGION"/>
    <property type="match status" value="1"/>
</dbReference>
<dbReference type="PROSITE" id="PS00678">
    <property type="entry name" value="WD_REPEATS_1"/>
    <property type="match status" value="1"/>
</dbReference>
<keyword evidence="2 7" id="KW-0853">WD repeat</keyword>
<dbReference type="InterPro" id="IPR020472">
    <property type="entry name" value="WD40_PAC1"/>
</dbReference>
<dbReference type="PRINTS" id="PR00320">
    <property type="entry name" value="GPROTEINBRPT"/>
</dbReference>
<evidence type="ECO:0000256" key="2">
    <source>
        <dbReference type="ARBA" id="ARBA00022574"/>
    </source>
</evidence>
<dbReference type="PROSITE" id="PS50082">
    <property type="entry name" value="WD_REPEATS_2"/>
    <property type="match status" value="2"/>
</dbReference>
<dbReference type="GO" id="GO:0006508">
    <property type="term" value="P:proteolysis"/>
    <property type="evidence" value="ECO:0007669"/>
    <property type="project" value="UniProtKB-KW"/>
</dbReference>
<dbReference type="SUPFAM" id="SSF50978">
    <property type="entry name" value="WD40 repeat-like"/>
    <property type="match status" value="1"/>
</dbReference>
<dbReference type="InterPro" id="IPR051458">
    <property type="entry name" value="Cyt/Met_Dipeptidase"/>
</dbReference>
<dbReference type="Proteomes" id="UP000772434">
    <property type="component" value="Unassembled WGS sequence"/>
</dbReference>
<evidence type="ECO:0000313" key="8">
    <source>
        <dbReference type="EMBL" id="KAF9074461.1"/>
    </source>
</evidence>
<dbReference type="EMBL" id="JADNRY010000013">
    <property type="protein sequence ID" value="KAF9074461.1"/>
    <property type="molecule type" value="Genomic_DNA"/>
</dbReference>
<dbReference type="PANTHER" id="PTHR43270:SF8">
    <property type="entry name" value="DI- AND TRIPEPTIDASE DUG2-RELATED"/>
    <property type="match status" value="1"/>
</dbReference>
<dbReference type="SMART" id="SM00320">
    <property type="entry name" value="WD40"/>
    <property type="match status" value="6"/>
</dbReference>